<protein>
    <submittedName>
        <fullName evidence="1">Uncharacterized protein</fullName>
    </submittedName>
</protein>
<comment type="caution">
    <text evidence="1">The sequence shown here is derived from an EMBL/GenBank/DDBJ whole genome shotgun (WGS) entry which is preliminary data.</text>
</comment>
<name>A0ACB9NUX0_9MYRT</name>
<evidence type="ECO:0000313" key="1">
    <source>
        <dbReference type="EMBL" id="KAI4340469.1"/>
    </source>
</evidence>
<accession>A0ACB9NUX0</accession>
<organism evidence="1 2">
    <name type="scientific">Melastoma candidum</name>
    <dbReference type="NCBI Taxonomy" id="119954"/>
    <lineage>
        <taxon>Eukaryota</taxon>
        <taxon>Viridiplantae</taxon>
        <taxon>Streptophyta</taxon>
        <taxon>Embryophyta</taxon>
        <taxon>Tracheophyta</taxon>
        <taxon>Spermatophyta</taxon>
        <taxon>Magnoliopsida</taxon>
        <taxon>eudicotyledons</taxon>
        <taxon>Gunneridae</taxon>
        <taxon>Pentapetalae</taxon>
        <taxon>rosids</taxon>
        <taxon>malvids</taxon>
        <taxon>Myrtales</taxon>
        <taxon>Melastomataceae</taxon>
        <taxon>Melastomatoideae</taxon>
        <taxon>Melastomateae</taxon>
        <taxon>Melastoma</taxon>
    </lineage>
</organism>
<dbReference type="EMBL" id="CM042886">
    <property type="protein sequence ID" value="KAI4340469.1"/>
    <property type="molecule type" value="Genomic_DNA"/>
</dbReference>
<dbReference type="Proteomes" id="UP001057402">
    <property type="component" value="Chromosome 7"/>
</dbReference>
<evidence type="ECO:0000313" key="2">
    <source>
        <dbReference type="Proteomes" id="UP001057402"/>
    </source>
</evidence>
<reference evidence="2" key="1">
    <citation type="journal article" date="2023" name="Front. Plant Sci.">
        <title>Chromosomal-level genome assembly of Melastoma candidum provides insights into trichome evolution.</title>
        <authorList>
            <person name="Zhong Y."/>
            <person name="Wu W."/>
            <person name="Sun C."/>
            <person name="Zou P."/>
            <person name="Liu Y."/>
            <person name="Dai S."/>
            <person name="Zhou R."/>
        </authorList>
    </citation>
    <scope>NUCLEOTIDE SEQUENCE [LARGE SCALE GENOMIC DNA]</scope>
</reference>
<gene>
    <name evidence="1" type="ORF">MLD38_025300</name>
</gene>
<keyword evidence="2" id="KW-1185">Reference proteome</keyword>
<sequence>MAEGTPRETTQQITLAATSRFPGFKFSPTDEELITYYLRKKHEGCDKSVEVIAEVEICRYEPWDLPGKSVIPSDNEWFFFSARGRKYPNGKQSRRATELGYWKATGKERNVKVGHHVIGTKRTLVFHKGRAPKGERTEWIMHEFCMTGKSQDSPIICRLRKNIEFRSGEGMNASSSKGPQLIAGEENHMASEGDTEIPSYVGDEFVRRTTSSYGSYSADQIESTSESNQRLTNEATVTESSTRPKDKDTDDDGDDVEDYFADILKDDIIKLDETSITNVRSDQPLELSRLEPQQQEPLQAVYPPPFPTITAPETTTIATQRRGAWTAVGLWNEAERGGSKEPGLEDKEEMPTFDWSPTCSFTTMVAGKTWTRRILSGSVIVVLVAVVLAYLVSQRLQT</sequence>
<proteinExistence type="predicted"/>